<dbReference type="Proteomes" id="UP000236197">
    <property type="component" value="Unassembled WGS sequence"/>
</dbReference>
<proteinExistence type="predicted"/>
<evidence type="ECO:0000313" key="2">
    <source>
        <dbReference type="Proteomes" id="UP000236197"/>
    </source>
</evidence>
<keyword evidence="2" id="KW-1185">Reference proteome</keyword>
<dbReference type="RefSeq" id="WP_103264282.1">
    <property type="nucleotide sequence ID" value="NZ_CABMLE010000002.1"/>
</dbReference>
<dbReference type="AlphaFoldDB" id="A0A2K2UD44"/>
<dbReference type="EMBL" id="PPEK01000002">
    <property type="protein sequence ID" value="PNV68214.1"/>
    <property type="molecule type" value="Genomic_DNA"/>
</dbReference>
<accession>A0A2K2UD44</accession>
<protein>
    <recommendedName>
        <fullName evidence="3">DUF697 domain-containing protein</fullName>
    </recommendedName>
</protein>
<gene>
    <name evidence="1" type="ORF">C2L71_02810</name>
</gene>
<evidence type="ECO:0008006" key="3">
    <source>
        <dbReference type="Google" id="ProtNLM"/>
    </source>
</evidence>
<sequence length="364" mass="37867">MQLPVDIKAVIDEALDIDEARHTALSVSVYLDDSAPNDLQAHVRQAFASASPHARVSLTYLDGRPFAPFEGDDMSVIVAGLNEKVGAYAEELRAAGVPVMVVTTLPSIVFELAAQQGHPIPSGDVAAPKPPVPVLPADRRGADAAERPVEPFVLDDEAVASLDERMGGWVIETCREKRLAFALAFPFARKPLSLEAVNTTALQNAGVGLLVIIPGADLPVMTLNQAKMLLMVAAAYGEELNLERVKELAALVGGAFACRAVARQIVAFVPGLGWAVKAAIGYAGTVAMGRAAIQYYEDGATLSTLAQAVAEARDKVVRAAAGRAASTARATGAKAVAGVRERASGAAASARSVAAKRISSGKAR</sequence>
<dbReference type="OrthoDB" id="5243947at2"/>
<comment type="caution">
    <text evidence="1">The sequence shown here is derived from an EMBL/GenBank/DDBJ whole genome shotgun (WGS) entry which is preliminary data.</text>
</comment>
<organism evidence="1 2">
    <name type="scientific">Enteroscipio rubneri</name>
    <dbReference type="NCBI Taxonomy" id="2070686"/>
    <lineage>
        <taxon>Bacteria</taxon>
        <taxon>Bacillati</taxon>
        <taxon>Actinomycetota</taxon>
        <taxon>Coriobacteriia</taxon>
        <taxon>Eggerthellales</taxon>
        <taxon>Eggerthellaceae</taxon>
        <taxon>Enteroscipio</taxon>
    </lineage>
</organism>
<evidence type="ECO:0000313" key="1">
    <source>
        <dbReference type="EMBL" id="PNV68214.1"/>
    </source>
</evidence>
<reference evidence="2" key="1">
    <citation type="submission" date="2018-01" db="EMBL/GenBank/DDBJ databases">
        <title>Rubneribacter badeniensis gen. nov., sp. nov., and Colonibacter rubneri, gen. nov., sp. nov., WGS of new members of the Eggerthellaceae.</title>
        <authorList>
            <person name="Danylec N."/>
            <person name="Stoll D.A."/>
            <person name="Doetsch A."/>
            <person name="Kulling S.E."/>
            <person name="Huch M."/>
        </authorList>
    </citation>
    <scope>NUCLEOTIDE SEQUENCE [LARGE SCALE GENOMIC DNA]</scope>
    <source>
        <strain evidence="2">ResAG-96</strain>
    </source>
</reference>
<name>A0A2K2UD44_9ACTN</name>